<dbReference type="EMBL" id="ATBP01003394">
    <property type="protein sequence ID" value="ETR64955.1"/>
    <property type="molecule type" value="Genomic_DNA"/>
</dbReference>
<accession>A0A1V1NQW5</accession>
<sequence>MFVQAFSTTHLEQSPKINRLRGGTALHSSHLDECMNSKPIECLLSAEPKAFGSLSRIKPIVCYSTNQPHHRDHLNQMNQMNHSFFAWFIKFATITDCVDALLSNHLKNIVKQNRHQ</sequence>
<dbReference type="Proteomes" id="UP000189670">
    <property type="component" value="Unassembled WGS sequence"/>
</dbReference>
<organism evidence="1 2">
    <name type="scientific">Candidatus Magnetoglobus multicellularis str. Araruama</name>
    <dbReference type="NCBI Taxonomy" id="890399"/>
    <lineage>
        <taxon>Bacteria</taxon>
        <taxon>Pseudomonadati</taxon>
        <taxon>Thermodesulfobacteriota</taxon>
        <taxon>Desulfobacteria</taxon>
        <taxon>Desulfobacterales</taxon>
        <taxon>Desulfobacteraceae</taxon>
        <taxon>Candidatus Magnetoglobus</taxon>
    </lineage>
</organism>
<gene>
    <name evidence="1" type="ORF">OMM_15058</name>
</gene>
<evidence type="ECO:0000313" key="1">
    <source>
        <dbReference type="EMBL" id="ETR64955.1"/>
    </source>
</evidence>
<feature type="non-terminal residue" evidence="1">
    <location>
        <position position="116"/>
    </location>
</feature>
<proteinExistence type="predicted"/>
<reference evidence="2" key="1">
    <citation type="submission" date="2012-11" db="EMBL/GenBank/DDBJ databases">
        <authorList>
            <person name="Lucero-Rivera Y.E."/>
            <person name="Tovar-Ramirez D."/>
        </authorList>
    </citation>
    <scope>NUCLEOTIDE SEQUENCE [LARGE SCALE GENOMIC DNA]</scope>
    <source>
        <strain evidence="2">Araruama</strain>
    </source>
</reference>
<comment type="caution">
    <text evidence="1">The sequence shown here is derived from an EMBL/GenBank/DDBJ whole genome shotgun (WGS) entry which is preliminary data.</text>
</comment>
<evidence type="ECO:0000313" key="2">
    <source>
        <dbReference type="Proteomes" id="UP000189670"/>
    </source>
</evidence>
<protein>
    <submittedName>
        <fullName evidence="1">Uncharacterized protein</fullName>
    </submittedName>
</protein>
<dbReference type="AlphaFoldDB" id="A0A1V1NQW5"/>
<name>A0A1V1NQW5_9BACT</name>